<dbReference type="InterPro" id="IPR018356">
    <property type="entry name" value="Tscrpt_reg_HTH_DeoR_CS"/>
</dbReference>
<gene>
    <name evidence="5" type="ORF">A8806_111215</name>
</gene>
<dbReference type="InterPro" id="IPR036388">
    <property type="entry name" value="WH-like_DNA-bd_sf"/>
</dbReference>
<dbReference type="PROSITE" id="PS51000">
    <property type="entry name" value="HTH_DEOR_2"/>
    <property type="match status" value="1"/>
</dbReference>
<evidence type="ECO:0000313" key="5">
    <source>
        <dbReference type="EMBL" id="PWJ27778.1"/>
    </source>
</evidence>
<keyword evidence="6" id="KW-1185">Reference proteome</keyword>
<dbReference type="InterPro" id="IPR037171">
    <property type="entry name" value="NagB/RpiA_transferase-like"/>
</dbReference>
<dbReference type="AlphaFoldDB" id="A0A2Y9BH57"/>
<evidence type="ECO:0000256" key="1">
    <source>
        <dbReference type="ARBA" id="ARBA00023015"/>
    </source>
</evidence>
<reference evidence="5 6" key="1">
    <citation type="submission" date="2018-05" db="EMBL/GenBank/DDBJ databases">
        <title>The Hungate 1000. A catalogue of reference genomes from the rumen microbiome.</title>
        <authorList>
            <person name="Kelly W."/>
        </authorList>
    </citation>
    <scope>NUCLEOTIDE SEQUENCE [LARGE SCALE GENOMIC DNA]</scope>
    <source>
        <strain evidence="5 6">NLAE-zl-C242</strain>
    </source>
</reference>
<proteinExistence type="predicted"/>
<name>A0A2Y9BH57_9FIRM</name>
<dbReference type="Gene3D" id="1.10.10.10">
    <property type="entry name" value="Winged helix-like DNA-binding domain superfamily/Winged helix DNA-binding domain"/>
    <property type="match status" value="1"/>
</dbReference>
<dbReference type="SMART" id="SM00420">
    <property type="entry name" value="HTH_DEOR"/>
    <property type="match status" value="1"/>
</dbReference>
<dbReference type="InterPro" id="IPR050313">
    <property type="entry name" value="Carb_Metab_HTH_regulators"/>
</dbReference>
<evidence type="ECO:0000256" key="3">
    <source>
        <dbReference type="ARBA" id="ARBA00023163"/>
    </source>
</evidence>
<dbReference type="GO" id="GO:0003677">
    <property type="term" value="F:DNA binding"/>
    <property type="evidence" value="ECO:0007669"/>
    <property type="project" value="UniProtKB-KW"/>
</dbReference>
<dbReference type="Gene3D" id="3.40.50.1360">
    <property type="match status" value="1"/>
</dbReference>
<protein>
    <submittedName>
        <fullName evidence="5">DeoR family transcriptional regulator</fullName>
    </submittedName>
</protein>
<dbReference type="PROSITE" id="PS00894">
    <property type="entry name" value="HTH_DEOR_1"/>
    <property type="match status" value="1"/>
</dbReference>
<evidence type="ECO:0000313" key="6">
    <source>
        <dbReference type="Proteomes" id="UP000245845"/>
    </source>
</evidence>
<organism evidence="5 6">
    <name type="scientific">Faecalicatena orotica</name>
    <dbReference type="NCBI Taxonomy" id="1544"/>
    <lineage>
        <taxon>Bacteria</taxon>
        <taxon>Bacillati</taxon>
        <taxon>Bacillota</taxon>
        <taxon>Clostridia</taxon>
        <taxon>Lachnospirales</taxon>
        <taxon>Lachnospiraceae</taxon>
        <taxon>Faecalicatena</taxon>
    </lineage>
</organism>
<dbReference type="SUPFAM" id="SSF100950">
    <property type="entry name" value="NagB/RpiA/CoA transferase-like"/>
    <property type="match status" value="1"/>
</dbReference>
<dbReference type="InterPro" id="IPR001034">
    <property type="entry name" value="DeoR_HTH"/>
</dbReference>
<dbReference type="PANTHER" id="PTHR30363">
    <property type="entry name" value="HTH-TYPE TRANSCRIPTIONAL REGULATOR SRLR-RELATED"/>
    <property type="match status" value="1"/>
</dbReference>
<keyword evidence="2" id="KW-0238">DNA-binding</keyword>
<dbReference type="RefSeq" id="WP_109732584.1">
    <property type="nucleotide sequence ID" value="NZ_BAAACK010000005.1"/>
</dbReference>
<comment type="caution">
    <text evidence="5">The sequence shown here is derived from an EMBL/GenBank/DDBJ whole genome shotgun (WGS) entry which is preliminary data.</text>
</comment>
<keyword evidence="1" id="KW-0805">Transcription regulation</keyword>
<dbReference type="EMBL" id="QGDL01000011">
    <property type="protein sequence ID" value="PWJ27778.1"/>
    <property type="molecule type" value="Genomic_DNA"/>
</dbReference>
<dbReference type="OrthoDB" id="9797223at2"/>
<dbReference type="PANTHER" id="PTHR30363:SF44">
    <property type="entry name" value="AGA OPERON TRANSCRIPTIONAL REPRESSOR-RELATED"/>
    <property type="match status" value="1"/>
</dbReference>
<evidence type="ECO:0000256" key="2">
    <source>
        <dbReference type="ARBA" id="ARBA00023125"/>
    </source>
</evidence>
<dbReference type="Proteomes" id="UP000245845">
    <property type="component" value="Unassembled WGS sequence"/>
</dbReference>
<dbReference type="InterPro" id="IPR014036">
    <property type="entry name" value="DeoR-like_C"/>
</dbReference>
<feature type="domain" description="HTH deoR-type" evidence="4">
    <location>
        <begin position="3"/>
        <end position="59"/>
    </location>
</feature>
<evidence type="ECO:0000259" key="4">
    <source>
        <dbReference type="PROSITE" id="PS51000"/>
    </source>
</evidence>
<dbReference type="Pfam" id="PF00455">
    <property type="entry name" value="DeoRC"/>
    <property type="match status" value="1"/>
</dbReference>
<accession>A0A2Y9BH57</accession>
<dbReference type="GO" id="GO:0003700">
    <property type="term" value="F:DNA-binding transcription factor activity"/>
    <property type="evidence" value="ECO:0007669"/>
    <property type="project" value="InterPro"/>
</dbReference>
<dbReference type="InterPro" id="IPR036390">
    <property type="entry name" value="WH_DNA-bd_sf"/>
</dbReference>
<dbReference type="SMART" id="SM01134">
    <property type="entry name" value="DeoRC"/>
    <property type="match status" value="1"/>
</dbReference>
<dbReference type="SUPFAM" id="SSF46785">
    <property type="entry name" value="Winged helix' DNA-binding domain"/>
    <property type="match status" value="1"/>
</dbReference>
<sequence length="256" mass="28246">MLKEKRLQKIENLLISNGSVETGQLSRTFDVTEMTIRRDLETLIKENPKIVRTHGGAMLTNSGDQGELPYERRMAENGSLKDHIAQKALSFIHHGQVLFIDSGTTTLHLARQMSNEINNTVITNGINIATELLTRDWINVILIGGDLRRNTHSTRGPLAEEQMRNFKVDVAFIGANSIGDNGNIYLANTSEIGFKKSVLASAKEVYVLADSSKFDKFNLISCADGQDVTGIITDHKLPGETASRLEELGVRLIIAS</sequence>
<keyword evidence="3" id="KW-0804">Transcription</keyword>
<dbReference type="Pfam" id="PF08220">
    <property type="entry name" value="HTH_DeoR"/>
    <property type="match status" value="1"/>
</dbReference>